<proteinExistence type="inferred from homology"/>
<evidence type="ECO:0000259" key="6">
    <source>
        <dbReference type="Pfam" id="PF08620"/>
    </source>
</evidence>
<gene>
    <name evidence="9" type="primary">RPAP1</name>
</gene>
<feature type="region of interest" description="Disordered" evidence="5">
    <location>
        <begin position="357"/>
        <end position="397"/>
    </location>
</feature>
<reference evidence="9" key="2">
    <citation type="submission" date="2025-09" db="UniProtKB">
        <authorList>
            <consortium name="Ensembl"/>
        </authorList>
    </citation>
    <scope>IDENTIFICATION</scope>
</reference>
<feature type="compositionally biased region" description="Polar residues" evidence="5">
    <location>
        <begin position="273"/>
        <end position="286"/>
    </location>
</feature>
<dbReference type="Proteomes" id="UP000694569">
    <property type="component" value="Unplaced"/>
</dbReference>
<evidence type="ECO:0000259" key="7">
    <source>
        <dbReference type="Pfam" id="PF08621"/>
    </source>
</evidence>
<evidence type="ECO:0000256" key="2">
    <source>
        <dbReference type="ARBA" id="ARBA00009953"/>
    </source>
</evidence>
<evidence type="ECO:0000259" key="8">
    <source>
        <dbReference type="Pfam" id="PF25766"/>
    </source>
</evidence>
<feature type="compositionally biased region" description="Acidic residues" evidence="5">
    <location>
        <begin position="579"/>
        <end position="593"/>
    </location>
</feature>
<evidence type="ECO:0000256" key="5">
    <source>
        <dbReference type="SAM" id="MobiDB-lite"/>
    </source>
</evidence>
<dbReference type="Pfam" id="PF25766">
    <property type="entry name" value="TPR_RPAP1"/>
    <property type="match status" value="1"/>
</dbReference>
<dbReference type="InterPro" id="IPR057989">
    <property type="entry name" value="TPR_RPAP1/MINIYO-like"/>
</dbReference>
<name>A0A8C5MF52_9ANUR</name>
<keyword evidence="3" id="KW-0804">Transcription</keyword>
<evidence type="ECO:0000256" key="4">
    <source>
        <dbReference type="ARBA" id="ARBA00023242"/>
    </source>
</evidence>
<dbReference type="GO" id="GO:0006366">
    <property type="term" value="P:transcription by RNA polymerase II"/>
    <property type="evidence" value="ECO:0007669"/>
    <property type="project" value="InterPro"/>
</dbReference>
<protein>
    <submittedName>
        <fullName evidence="9">RNA polymerase II associated protein 1</fullName>
    </submittedName>
</protein>
<feature type="domain" description="RPAP1 N-terminal" evidence="7">
    <location>
        <begin position="310"/>
        <end position="352"/>
    </location>
</feature>
<evidence type="ECO:0000313" key="9">
    <source>
        <dbReference type="Ensembl" id="ENSLLEP00000013677.1"/>
    </source>
</evidence>
<feature type="compositionally biased region" description="Basic and acidic residues" evidence="5">
    <location>
        <begin position="594"/>
        <end position="611"/>
    </location>
</feature>
<feature type="domain" description="RPAP1 C-terminal" evidence="6">
    <location>
        <begin position="437"/>
        <end position="502"/>
    </location>
</feature>
<accession>A0A8C5MF52</accession>
<dbReference type="InterPro" id="IPR013930">
    <property type="entry name" value="RPAP1_N"/>
</dbReference>
<dbReference type="Pfam" id="PF08621">
    <property type="entry name" value="RPAP1_N"/>
    <property type="match status" value="1"/>
</dbReference>
<dbReference type="InterPro" id="IPR039913">
    <property type="entry name" value="RPAP1/Rba50"/>
</dbReference>
<evidence type="ECO:0000256" key="3">
    <source>
        <dbReference type="ARBA" id="ARBA00023163"/>
    </source>
</evidence>
<feature type="region of interest" description="Disordered" evidence="5">
    <location>
        <begin position="253"/>
        <end position="288"/>
    </location>
</feature>
<dbReference type="GeneTree" id="ENSGT00390000007594"/>
<feature type="region of interest" description="Disordered" evidence="5">
    <location>
        <begin position="577"/>
        <end position="611"/>
    </location>
</feature>
<dbReference type="PANTHER" id="PTHR21483:SF18">
    <property type="entry name" value="RNA POLYMERASE II-ASSOCIATED PROTEIN 1"/>
    <property type="match status" value="1"/>
</dbReference>
<sequence>MLSRPKPGESEEDLLNFQRRFLASGTSAAAQVIRKADKRKGTAEDGAVGRDVVTIQEFPDLPPILTPGPTKKSKFAQQRVRFADEDAEDMLEENDRHITTIFSKIIERDTSSAVITAPVPTGQAFPRVFHRSEIPSETCRKVQRVWLVQDACVRFPHIHFSCSGRLLDAGPSSSFIHGRVELGRSSAGIRPEATFPLRCGWPHCRWSALWTWPVLSGLVSSVVFWKRVGDDGAVPGKMSIFAQKMAAKRAAETAKKAPLSTGIPMDVPLPEAASSQRADNVQSPSSADVAKPLLITGEGLRSPASQDEAQRIHHENVERLKALSEEDIKQEREKLLSQLDPKLIAFLKSKKEGQAAQKETCAGEVPAAPGTNPPSASEANPPRQAPRRENQAAMSVDDLPVKTQKEWVHMDSVELEKLEWTRDLSRPRQEKTKKGMQARFNLTGDLIPPLSDVPTYMGLHHHGEEAERAGYSLQELFHLSRSQFMQQRTLSLQVLGRIVQKAKQGEFSSTLDGSVLRLLLDAGFLFLLRFSIDSTVDNVIAASVRALRTLLVSPEDEEYLDLMLWWYQGTRVFPLLPNQDDEDEDNEEEEEEDGSVKKTEEERRKSREEMKPDPDVARYDVIKGLLKTKLLHRLRYILEVLRPNASVVLDILAILTRIARHSAATCAQILDCPRLMETVVQEFLPIQWNVGVNEGDLPPSSVHGVPCSSAMKLLRVVASSGRHAAARLLNAFDVKSRLSRFVAQEPQDLPLPREEAEKLNVETFLLWAVAAGYGQACDLYRELYPVLVRILQTQLQCIASADFKTSPVFAIQRTAAIVTLLAHVTQTAGCAAELETQLSSSTAGSEPQIPPPPVSWAQVTGLLPLVVECLRGCLQEISNPATWDALQPLTTTAINFIASYYQAASRQPSLDPVACNEELENLSAQLLLPFLHHPYAQPMWDLLRSCSAVCNPLSCSPLPESVPSLVTLSCTGGKPPLSLAGKKSPFSVLTSVLNLVCSIVTVHKGLVTKFSFILDYKGLTDYLDHSCSAPTPAVTPSSNWLLRQEYHLQYFVVSLLHKVTVQCPDRCLRVPLFHSASLRLLGCLLPGSEHLAQRIISLLAFNAQFIPEGRDGGPEAADLSDILHITDEAKPTAPRSAAVIHANPSRGVLLKESFGDLPSIRACYLTHFFHLEEALGHSRVSYQERTCFIQSALLPEARGPILPSDWPFLPLINLYNKVANAETRGRVVNTLPPDLVTTVTRNLQWILLLETWRPETLQSISTSAKLARLACVFLTGGDLFLEAPVHSYTAALLAHYSQPKCLESLQLDKPPPGLASFYDFYVDLLEQFEAVSFGDSLFGTLVLLPLQRRFDVQLKKVVFGEHVSSLRSLSVSLKEFPTPLVLYTSPPEKDLDLLRLYFRTLLTGALQQTRCPVLYVVAVAHVNSFIFSQDHVTQEVDVARRSMLRKTHLLVNEGLRNHLLLYKQPNSTCPVGFDLYEQLPPIRQKYLKAVTEVPQKPKESHAS</sequence>
<dbReference type="Pfam" id="PF08620">
    <property type="entry name" value="RPAP1_C"/>
    <property type="match status" value="1"/>
</dbReference>
<reference evidence="9" key="1">
    <citation type="submission" date="2025-08" db="UniProtKB">
        <authorList>
            <consortium name="Ensembl"/>
        </authorList>
    </citation>
    <scope>IDENTIFICATION</scope>
</reference>
<keyword evidence="4" id="KW-0539">Nucleus</keyword>
<organism evidence="9 10">
    <name type="scientific">Leptobrachium leishanense</name>
    <name type="common">Leishan spiny toad</name>
    <dbReference type="NCBI Taxonomy" id="445787"/>
    <lineage>
        <taxon>Eukaryota</taxon>
        <taxon>Metazoa</taxon>
        <taxon>Chordata</taxon>
        <taxon>Craniata</taxon>
        <taxon>Vertebrata</taxon>
        <taxon>Euteleostomi</taxon>
        <taxon>Amphibia</taxon>
        <taxon>Batrachia</taxon>
        <taxon>Anura</taxon>
        <taxon>Pelobatoidea</taxon>
        <taxon>Megophryidae</taxon>
        <taxon>Leptobrachium</taxon>
    </lineage>
</organism>
<dbReference type="PANTHER" id="PTHR21483">
    <property type="entry name" value="RNA POLYMERASE II-ASSOCIATED PROTEIN 1"/>
    <property type="match status" value="1"/>
</dbReference>
<feature type="domain" description="RPAP1/MINIYO-like TPR repeats" evidence="8">
    <location>
        <begin position="1207"/>
        <end position="1432"/>
    </location>
</feature>
<evidence type="ECO:0000313" key="10">
    <source>
        <dbReference type="Proteomes" id="UP000694569"/>
    </source>
</evidence>
<dbReference type="OrthoDB" id="348201at2759"/>
<dbReference type="InterPro" id="IPR013929">
    <property type="entry name" value="RPAP1_C"/>
</dbReference>
<keyword evidence="10" id="KW-1185">Reference proteome</keyword>
<evidence type="ECO:0000256" key="1">
    <source>
        <dbReference type="ARBA" id="ARBA00004123"/>
    </source>
</evidence>
<dbReference type="Ensembl" id="ENSLLET00000014206.1">
    <property type="protein sequence ID" value="ENSLLEP00000013677.1"/>
    <property type="gene ID" value="ENSLLEG00000008658.1"/>
</dbReference>
<comment type="similarity">
    <text evidence="2">Belongs to the RPAP1 family.</text>
</comment>
<comment type="subcellular location">
    <subcellularLocation>
        <location evidence="1">Nucleus</location>
    </subcellularLocation>
</comment>